<dbReference type="PANTHER" id="PTHR46235:SF3">
    <property type="entry name" value="PHD FINGER-CONTAINING PROTEIN DDB_G0268158"/>
    <property type="match status" value="1"/>
</dbReference>
<dbReference type="PANTHER" id="PTHR46235">
    <property type="entry name" value="PHD FINGER-CONTAINING PROTEIN DDB_G0268158"/>
    <property type="match status" value="1"/>
</dbReference>
<name>A0A811S1G4_9POAL</name>
<accession>A0A811S1G4</accession>
<evidence type="ECO:0000313" key="1">
    <source>
        <dbReference type="EMBL" id="CAD6334883.1"/>
    </source>
</evidence>
<organism evidence="1 2">
    <name type="scientific">Miscanthus lutarioriparius</name>
    <dbReference type="NCBI Taxonomy" id="422564"/>
    <lineage>
        <taxon>Eukaryota</taxon>
        <taxon>Viridiplantae</taxon>
        <taxon>Streptophyta</taxon>
        <taxon>Embryophyta</taxon>
        <taxon>Tracheophyta</taxon>
        <taxon>Spermatophyta</taxon>
        <taxon>Magnoliopsida</taxon>
        <taxon>Liliopsida</taxon>
        <taxon>Poales</taxon>
        <taxon>Poaceae</taxon>
        <taxon>PACMAD clade</taxon>
        <taxon>Panicoideae</taxon>
        <taxon>Andropogonodae</taxon>
        <taxon>Andropogoneae</taxon>
        <taxon>Saccharinae</taxon>
        <taxon>Miscanthus</taxon>
    </lineage>
</organism>
<proteinExistence type="predicted"/>
<dbReference type="EMBL" id="CAJGYO010000017">
    <property type="protein sequence ID" value="CAD6334883.1"/>
    <property type="molecule type" value="Genomic_DNA"/>
</dbReference>
<evidence type="ECO:0000313" key="2">
    <source>
        <dbReference type="Proteomes" id="UP000604825"/>
    </source>
</evidence>
<comment type="caution">
    <text evidence="1">The sequence shown here is derived from an EMBL/GenBank/DDBJ whole genome shotgun (WGS) entry which is preliminary data.</text>
</comment>
<gene>
    <name evidence="1" type="ORF">NCGR_LOCUS58981</name>
</gene>
<protein>
    <submittedName>
        <fullName evidence="1">Uncharacterized protein</fullName>
    </submittedName>
</protein>
<keyword evidence="2" id="KW-1185">Reference proteome</keyword>
<dbReference type="AlphaFoldDB" id="A0A811S1G4"/>
<sequence>MAALAAAAAVVSQEADAEFQIYAVDGYYFESSRKEPVCFSTLPLRFGDAAADVPEGNKRLFLRGFAGRRLRVCKRVVAWRLELDGEQPEFFVLLSADSGGWLRLAKARKLYERTARTVLMTAQALHFLRRNPDGPETALWIHLRQAFGRFWPRPSEHDFRNQTSLSLMTQFAATDPVLATSETLRAFVERISTKVGGADTIDIADEYFFQAKDNYKFVCFSTLPLRFRATAAADVPEGNRALYLAGCTGRGARLHKEMVSSLRQAYRLNLFFCSNFRPSPSEDDLWNQTSLSLMRQFAATDPVLADSEALRAFIERISTTVGGADIIGIADEYSFRAKDNYELVCFSTLPLRFGAAAADVPEGNKALYLSGFTAGGLKLLKQVVAWRLELDGEQPQFLVLTPAYGGGWLCLANAWNMYKRTAKTVLMTAQMLHFLRRNPDGPEIALWIHLHQVFGKFWSMPSEDDFRNQTSLSLMRQFASMDPVLANSEALRAFVERISTEVGGGADIVDIVGGAGIVDDGAVVNEIFVDDAPF</sequence>
<reference evidence="1" key="1">
    <citation type="submission" date="2020-10" db="EMBL/GenBank/DDBJ databases">
        <authorList>
            <person name="Han B."/>
            <person name="Lu T."/>
            <person name="Zhao Q."/>
            <person name="Huang X."/>
            <person name="Zhao Y."/>
        </authorList>
    </citation>
    <scope>NUCLEOTIDE SEQUENCE</scope>
</reference>
<dbReference type="Proteomes" id="UP000604825">
    <property type="component" value="Unassembled WGS sequence"/>
</dbReference>